<evidence type="ECO:0000313" key="4">
    <source>
        <dbReference type="EMBL" id="GAA3366586.1"/>
    </source>
</evidence>
<reference evidence="4" key="3">
    <citation type="submission" date="2023-12" db="EMBL/GenBank/DDBJ databases">
        <authorList>
            <person name="Sun Q."/>
            <person name="Inoue M."/>
        </authorList>
    </citation>
    <scope>NUCLEOTIDE SEQUENCE</scope>
    <source>
        <strain evidence="4">JCM 9687</strain>
    </source>
</reference>
<dbReference type="GO" id="GO:0016787">
    <property type="term" value="F:hydrolase activity"/>
    <property type="evidence" value="ECO:0007669"/>
    <property type="project" value="UniProtKB-KW"/>
</dbReference>
<dbReference type="CDD" id="cd00431">
    <property type="entry name" value="cysteine_hydrolases"/>
    <property type="match status" value="1"/>
</dbReference>
<reference evidence="5" key="2">
    <citation type="journal article" date="2019" name="Int. J. Syst. Evol. Microbiol.">
        <title>The Global Catalogue of Microorganisms (GCM) 10K type strain sequencing project: providing services to taxonomists for standard genome sequencing and annotation.</title>
        <authorList>
            <consortium name="The Broad Institute Genomics Platform"/>
            <consortium name="The Broad Institute Genome Sequencing Center for Infectious Disease"/>
            <person name="Wu L."/>
            <person name="Ma J."/>
        </authorList>
    </citation>
    <scope>NUCLEOTIDE SEQUENCE [LARGE SCALE GENOMIC DNA]</scope>
    <source>
        <strain evidence="5">JCM 9687</strain>
    </source>
</reference>
<dbReference type="Proteomes" id="UP001500483">
    <property type="component" value="Unassembled WGS sequence"/>
</dbReference>
<accession>A0ABP6S2Y5</accession>
<evidence type="ECO:0000313" key="5">
    <source>
        <dbReference type="Proteomes" id="UP001500483"/>
    </source>
</evidence>
<protein>
    <submittedName>
        <fullName evidence="4">Hydrolase</fullName>
    </submittedName>
</protein>
<reference evidence="4" key="1">
    <citation type="journal article" date="2014" name="Int. J. Syst. Evol. Microbiol.">
        <title>Complete genome of a new Firmicutes species belonging to the dominant human colonic microbiota ('Ruminococcus bicirculans') reveals two chromosomes and a selective capacity to utilize plant glucans.</title>
        <authorList>
            <consortium name="NISC Comparative Sequencing Program"/>
            <person name="Wegmann U."/>
            <person name="Louis P."/>
            <person name="Goesmann A."/>
            <person name="Henrissat B."/>
            <person name="Duncan S.H."/>
            <person name="Flint H.J."/>
        </authorList>
    </citation>
    <scope>NUCLEOTIDE SEQUENCE</scope>
    <source>
        <strain evidence="4">JCM 9687</strain>
    </source>
</reference>
<dbReference type="SUPFAM" id="SSF52499">
    <property type="entry name" value="Isochorismatase-like hydrolases"/>
    <property type="match status" value="1"/>
</dbReference>
<dbReference type="Gene3D" id="3.40.50.850">
    <property type="entry name" value="Isochorismatase-like"/>
    <property type="match status" value="1"/>
</dbReference>
<evidence type="ECO:0000256" key="1">
    <source>
        <dbReference type="ARBA" id="ARBA00022801"/>
    </source>
</evidence>
<dbReference type="InterPro" id="IPR050272">
    <property type="entry name" value="Isochorismatase-like_hydrls"/>
</dbReference>
<dbReference type="NCBIfam" id="NF008517">
    <property type="entry name" value="PRK11440.1"/>
    <property type="match status" value="1"/>
</dbReference>
<feature type="domain" description="Isochorismatase-like" evidence="2">
    <location>
        <begin position="10"/>
        <end position="184"/>
    </location>
</feature>
<name>A0ABP6S2Y5_9PSEU</name>
<sequence length="193" mass="20668">MSLSTLDPRTALVVIDLQNGITGAPGTPHTTADVVQRCVRLAEVFREHDAPVVLVRVSFAADGADAAPGRTSAGGGRREFPEGWGRIIDELAGHPADIVVTKRNWGAFHGTDLDVQLRRRGVTQIVLGGIATSLGVESTARAAHEHGYHVTLATDAMTDLDAEAHRNSLERIFPRLGETGTTDEVVDLFESTR</sequence>
<dbReference type="PANTHER" id="PTHR43540">
    <property type="entry name" value="PEROXYUREIDOACRYLATE/UREIDOACRYLATE AMIDOHYDROLASE-RELATED"/>
    <property type="match status" value="1"/>
</dbReference>
<keyword evidence="5" id="KW-1185">Reference proteome</keyword>
<keyword evidence="1 4" id="KW-0378">Hydrolase</keyword>
<comment type="caution">
    <text evidence="4">The sequence shown here is derived from an EMBL/GenBank/DDBJ whole genome shotgun (WGS) entry which is preliminary data.</text>
</comment>
<dbReference type="Pfam" id="PF00857">
    <property type="entry name" value="Isochorismatase"/>
    <property type="match status" value="1"/>
</dbReference>
<evidence type="ECO:0000313" key="3">
    <source>
        <dbReference type="EMBL" id="GAA3358802.1"/>
    </source>
</evidence>
<dbReference type="RefSeq" id="WP_344927496.1">
    <property type="nucleotide sequence ID" value="NZ_BAAAYK010000038.1"/>
</dbReference>
<dbReference type="InterPro" id="IPR000868">
    <property type="entry name" value="Isochorismatase-like_dom"/>
</dbReference>
<dbReference type="PANTHER" id="PTHR43540:SF7">
    <property type="entry name" value="ISOCHORISMATASE FAMILY PROTEIN YECD"/>
    <property type="match status" value="1"/>
</dbReference>
<dbReference type="InterPro" id="IPR036380">
    <property type="entry name" value="Isochorismatase-like_sf"/>
</dbReference>
<proteinExistence type="predicted"/>
<organism evidence="4 5">
    <name type="scientific">Saccharopolyspora gregorii</name>
    <dbReference type="NCBI Taxonomy" id="33914"/>
    <lineage>
        <taxon>Bacteria</taxon>
        <taxon>Bacillati</taxon>
        <taxon>Actinomycetota</taxon>
        <taxon>Actinomycetes</taxon>
        <taxon>Pseudonocardiales</taxon>
        <taxon>Pseudonocardiaceae</taxon>
        <taxon>Saccharopolyspora</taxon>
    </lineage>
</organism>
<gene>
    <name evidence="3" type="ORF">GCM10020366_32280</name>
    <name evidence="4" type="ORF">GCM10020366_70750</name>
</gene>
<evidence type="ECO:0000259" key="2">
    <source>
        <dbReference type="Pfam" id="PF00857"/>
    </source>
</evidence>
<dbReference type="EMBL" id="BAAAYK010000038">
    <property type="protein sequence ID" value="GAA3358802.1"/>
    <property type="molecule type" value="Genomic_DNA"/>
</dbReference>
<dbReference type="EMBL" id="BAAAYK010000042">
    <property type="protein sequence ID" value="GAA3366586.1"/>
    <property type="molecule type" value="Genomic_DNA"/>
</dbReference>